<dbReference type="PROSITE" id="PS50005">
    <property type="entry name" value="TPR"/>
    <property type="match status" value="1"/>
</dbReference>
<feature type="repeat" description="TPR" evidence="3">
    <location>
        <begin position="969"/>
        <end position="1002"/>
    </location>
</feature>
<dbReference type="InterPro" id="IPR027417">
    <property type="entry name" value="P-loop_NTPase"/>
</dbReference>
<evidence type="ECO:0000256" key="1">
    <source>
        <dbReference type="ARBA" id="ARBA00022741"/>
    </source>
</evidence>
<dbReference type="Gene3D" id="3.30.70.1230">
    <property type="entry name" value="Nucleotide cyclase"/>
    <property type="match status" value="2"/>
</dbReference>
<dbReference type="InterPro" id="IPR029787">
    <property type="entry name" value="Nucleotide_cyclase"/>
</dbReference>
<dbReference type="eggNOG" id="COG0457">
    <property type="taxonomic scope" value="Bacteria"/>
</dbReference>
<dbReference type="GO" id="GO:0004016">
    <property type="term" value="F:adenylate cyclase activity"/>
    <property type="evidence" value="ECO:0007669"/>
    <property type="project" value="TreeGrafter"/>
</dbReference>
<dbReference type="GO" id="GO:0005737">
    <property type="term" value="C:cytoplasm"/>
    <property type="evidence" value="ECO:0007669"/>
    <property type="project" value="TreeGrafter"/>
</dbReference>
<organism evidence="5 6">
    <name type="scientific">Beggiatoa alba B18LD</name>
    <dbReference type="NCBI Taxonomy" id="395493"/>
    <lineage>
        <taxon>Bacteria</taxon>
        <taxon>Pseudomonadati</taxon>
        <taxon>Pseudomonadota</taxon>
        <taxon>Gammaproteobacteria</taxon>
        <taxon>Thiotrichales</taxon>
        <taxon>Thiotrichaceae</taxon>
        <taxon>Beggiatoa</taxon>
    </lineage>
</organism>
<dbReference type="PANTHER" id="PTHR16305:SF28">
    <property type="entry name" value="GUANYLATE CYCLASE DOMAIN-CONTAINING PROTEIN"/>
    <property type="match status" value="1"/>
</dbReference>
<evidence type="ECO:0000259" key="4">
    <source>
        <dbReference type="PROSITE" id="PS50125"/>
    </source>
</evidence>
<dbReference type="Gene3D" id="1.25.40.10">
    <property type="entry name" value="Tetratricopeptide repeat domain"/>
    <property type="match status" value="2"/>
</dbReference>
<dbReference type="Pfam" id="PF00211">
    <property type="entry name" value="Guanylate_cyc"/>
    <property type="match status" value="1"/>
</dbReference>
<dbReference type="PANTHER" id="PTHR16305">
    <property type="entry name" value="TESTICULAR SOLUBLE ADENYLYL CYCLASE"/>
    <property type="match status" value="1"/>
</dbReference>
<evidence type="ECO:0000313" key="5">
    <source>
        <dbReference type="EMBL" id="EIJ43583.1"/>
    </source>
</evidence>
<dbReference type="InterPro" id="IPR041664">
    <property type="entry name" value="AAA_16"/>
</dbReference>
<keyword evidence="2" id="KW-0067">ATP-binding</keyword>
<keyword evidence="1" id="KW-0547">Nucleotide-binding</keyword>
<dbReference type="OrthoDB" id="9816555at2"/>
<dbReference type="RefSeq" id="WP_002690879.1">
    <property type="nucleotide sequence ID" value="NZ_JH600070.1"/>
</dbReference>
<dbReference type="CDD" id="cd07302">
    <property type="entry name" value="CHD"/>
    <property type="match status" value="2"/>
</dbReference>
<accession>I3CIZ0</accession>
<name>I3CIZ0_9GAMM</name>
<dbReference type="Proteomes" id="UP000005744">
    <property type="component" value="Unassembled WGS sequence"/>
</dbReference>
<evidence type="ECO:0000256" key="3">
    <source>
        <dbReference type="PROSITE-ProRule" id="PRU00339"/>
    </source>
</evidence>
<dbReference type="SUPFAM" id="SSF48452">
    <property type="entry name" value="TPR-like"/>
    <property type="match status" value="2"/>
</dbReference>
<proteinExistence type="predicted"/>
<evidence type="ECO:0000313" key="6">
    <source>
        <dbReference type="Proteomes" id="UP000005744"/>
    </source>
</evidence>
<protein>
    <submittedName>
        <fullName evidence="5">Adenylate/guanylate cyclase family protein</fullName>
    </submittedName>
</protein>
<dbReference type="InterPro" id="IPR011990">
    <property type="entry name" value="TPR-like_helical_dom_sf"/>
</dbReference>
<keyword evidence="6" id="KW-1185">Reference proteome</keyword>
<feature type="domain" description="Guanylate cyclase" evidence="4">
    <location>
        <begin position="40"/>
        <end position="182"/>
    </location>
</feature>
<dbReference type="SUPFAM" id="SSF55073">
    <property type="entry name" value="Nucleotide cyclase"/>
    <property type="match status" value="2"/>
</dbReference>
<keyword evidence="3" id="KW-0802">TPR repeat</keyword>
<dbReference type="InterPro" id="IPR019734">
    <property type="entry name" value="TPR_rpt"/>
</dbReference>
<dbReference type="eggNOG" id="COG3899">
    <property type="taxonomic scope" value="Bacteria"/>
</dbReference>
<dbReference type="PROSITE" id="PS50125">
    <property type="entry name" value="GUANYLATE_CYCLASE_2"/>
    <property type="match status" value="2"/>
</dbReference>
<dbReference type="SMART" id="SM00028">
    <property type="entry name" value="TPR"/>
    <property type="match status" value="4"/>
</dbReference>
<dbReference type="InterPro" id="IPR001054">
    <property type="entry name" value="A/G_cyclase"/>
</dbReference>
<reference evidence="5 6" key="1">
    <citation type="submission" date="2011-11" db="EMBL/GenBank/DDBJ databases">
        <title>Improved High-Quality Draft sequence of Beggiatoa alba B18lD.</title>
        <authorList>
            <consortium name="US DOE Joint Genome Institute"/>
            <person name="Lucas S."/>
            <person name="Han J."/>
            <person name="Lapidus A."/>
            <person name="Cheng J.-F."/>
            <person name="Goodwin L."/>
            <person name="Pitluck S."/>
            <person name="Peters L."/>
            <person name="Mikhailova N."/>
            <person name="Held B."/>
            <person name="Detter J.C."/>
            <person name="Han C."/>
            <person name="Tapia R."/>
            <person name="Land M."/>
            <person name="Hauser L."/>
            <person name="Kyrpides N."/>
            <person name="Ivanova N."/>
            <person name="Pagani I."/>
            <person name="Samuel K."/>
            <person name="Teske A."/>
            <person name="Mueller J."/>
            <person name="Woyke T."/>
        </authorList>
    </citation>
    <scope>NUCLEOTIDE SEQUENCE [LARGE SCALE GENOMIC DNA]</scope>
    <source>
        <strain evidence="5 6">B18LD</strain>
    </source>
</reference>
<feature type="domain" description="Guanylate cyclase" evidence="4">
    <location>
        <begin position="281"/>
        <end position="410"/>
    </location>
</feature>
<dbReference type="SUPFAM" id="SSF52540">
    <property type="entry name" value="P-loop containing nucleoside triphosphate hydrolases"/>
    <property type="match status" value="1"/>
</dbReference>
<dbReference type="GO" id="GO:0009190">
    <property type="term" value="P:cyclic nucleotide biosynthetic process"/>
    <property type="evidence" value="ECO:0007669"/>
    <property type="project" value="InterPro"/>
</dbReference>
<dbReference type="Pfam" id="PF13191">
    <property type="entry name" value="AAA_16"/>
    <property type="match status" value="1"/>
</dbReference>
<dbReference type="Gene3D" id="3.40.50.300">
    <property type="entry name" value="P-loop containing nucleotide triphosphate hydrolases"/>
    <property type="match status" value="1"/>
</dbReference>
<dbReference type="HOGENOM" id="CLU_004435_4_0_6"/>
<dbReference type="GO" id="GO:0035556">
    <property type="term" value="P:intracellular signal transduction"/>
    <property type="evidence" value="ECO:0007669"/>
    <property type="project" value="InterPro"/>
</dbReference>
<dbReference type="eggNOG" id="COG2114">
    <property type="taxonomic scope" value="Bacteria"/>
</dbReference>
<dbReference type="EMBL" id="JH600070">
    <property type="protein sequence ID" value="EIJ43583.1"/>
    <property type="molecule type" value="Genomic_DNA"/>
</dbReference>
<dbReference type="GO" id="GO:0005524">
    <property type="term" value="F:ATP binding"/>
    <property type="evidence" value="ECO:0007669"/>
    <property type="project" value="UniProtKB-KW"/>
</dbReference>
<dbReference type="STRING" id="395493.BegalDRAFT_2748"/>
<sequence length="1424" mass="161547">MSSSTPLQTLISYTPTLVQRHYAMQPDWQPSPHAEQLQTAALFVDIYGLTPIAEQLLEQGNTGSDILTQLLNGYIGQIIDIISEHGGEVLKFSGDALLVLWPVGVTGKDLTVVTRRAALCALALQTWQQHNPPTILPYAPENTPFSVVRHASLTGIALRILLEAGDIWAATVGGVEGQWEFFIAGESLLRLSAGQRHAQPAEVTISPTAWQYLQRHAKGELLENHYIRLQSLIRPLKPRHTPEITLPPETAIYLRRYISPIILARLDKGKTQWFAELQQVSVLFLNIEGLDYHNASVLTQIQDALYELQQIVLRFTGQVIQFLVNDYGTRFIAAWGVPLDNSIVPTHQVEENAFYALQAAQAVRLMLHEQQLRGSIGISTGQVFCSNRGNTTRCYFDLIGMTMQRAAYLMQSAHDTVFCDSASYRAAQAFIDFEPLPALHLPASQIAVPVYRPLAYKKASPRRPFHAQMFGRRQERQFLLRQLQAFQQGENGNVILIEAEDGLGKTLLCEDFLQHADNSSVICLYGSASITENTKQIVNNPYSIWRHLFNALLNYEMAGVRAYGQPAEPPDVSAEFKMAMILSRLQSKPALLSRLPLLNTIFALNLPDNKLTTQMQGNVREENTHALLCALLKDFCRRSKHRYLFLIDDIHLLDSASYALLYQISRHVQPLLLILTSRPIVINPKTQHTPNQPNYAQALSQYSGTRHLRLKPLVAQETHVLACQRLGVTRLPVELGYWLQEKSNGNPLCIEELAYTLLASQAVRSLDGMCHLSPSLQQELQTHLNTSVTVEEMIMQRIAQLPPEYVLTLKTASAMGQTFNFSTLHGIYPAVIEKAELTKQLNYLQKQFFIAQYDYRRYRADKNSYYLFKHALVQQVAYQQLDPAQRIKIHHALATWYETLHADNLSVYYPLLAHHWAQANVLEKALFYLEKAGEYALRYYANHEAIQFFQQALNLAEQQTLFSNQTQRAKWALQIGEAYFNLGEFNQSRPFFSKALKLLKEPLATTRLGLGLSLCHQIGVQLWHLLFPNQLSTLSITEGERLLQTAHIYEHLSHIAWAEQDVLRGLQAELKTLNLAEKAQQPSNLLAHSYASLCLVVGSFKFNRLAERYSKRAIQYHAPPNARILLLLSLHDLRHGRWQVSQAQALQAQLLAERIGDNRQQIESLNQLFWIHYCQADWQEAIKKARNTYALAQQQNDIQTSVWGLCGQALGYLRLGELNNAVDCLKSVQALPSEEMKLVEATWVCGLLGLVYNQQGFNQKAIQMATKTAHLIAKAPPSHIETFESYACVAQLYLQQWENTPNLSAKEYDAFNELSKRACQTLKRYAQVFPIAKPRALLWLGLYAWLSSKPNLARAYWKQALDSAQRLNAPYDIALTHYEIARHLAITHTQRDYHLREAQQGFTQLQATYDLAQVKKLGHQEDTQ</sequence>
<evidence type="ECO:0000256" key="2">
    <source>
        <dbReference type="ARBA" id="ARBA00022840"/>
    </source>
</evidence>
<gene>
    <name evidence="5" type="ORF">BegalDRAFT_2748</name>
</gene>